<dbReference type="PROSITE" id="PS00973">
    <property type="entry name" value="USP_2"/>
    <property type="match status" value="1"/>
</dbReference>
<dbReference type="GO" id="GO:0005829">
    <property type="term" value="C:cytosol"/>
    <property type="evidence" value="ECO:0007669"/>
    <property type="project" value="TreeGrafter"/>
</dbReference>
<dbReference type="GO" id="GO:0004843">
    <property type="term" value="F:cysteine-type deubiquitinase activity"/>
    <property type="evidence" value="ECO:0007669"/>
    <property type="project" value="InterPro"/>
</dbReference>
<dbReference type="Proteomes" id="UP001162131">
    <property type="component" value="Unassembled WGS sequence"/>
</dbReference>
<dbReference type="InterPro" id="IPR001394">
    <property type="entry name" value="Peptidase_C19_UCH"/>
</dbReference>
<reference evidence="5" key="1">
    <citation type="submission" date="2021-09" db="EMBL/GenBank/DDBJ databases">
        <authorList>
            <consortium name="AG Swart"/>
            <person name="Singh M."/>
            <person name="Singh A."/>
            <person name="Seah K."/>
            <person name="Emmerich C."/>
        </authorList>
    </citation>
    <scope>NUCLEOTIDE SEQUENCE</scope>
    <source>
        <strain evidence="5">ATCC30299</strain>
    </source>
</reference>
<keyword evidence="3" id="KW-0378">Hydrolase</keyword>
<dbReference type="Pfam" id="PF00443">
    <property type="entry name" value="UCH"/>
    <property type="match status" value="1"/>
</dbReference>
<dbReference type="InterPro" id="IPR018200">
    <property type="entry name" value="USP_CS"/>
</dbReference>
<name>A0AAU9JZS4_9CILI</name>
<dbReference type="GO" id="GO:0006508">
    <property type="term" value="P:proteolysis"/>
    <property type="evidence" value="ECO:0007669"/>
    <property type="project" value="UniProtKB-KW"/>
</dbReference>
<dbReference type="CDD" id="cd02659">
    <property type="entry name" value="peptidase_C19C"/>
    <property type="match status" value="1"/>
</dbReference>
<dbReference type="PANTHER" id="PTHR24006">
    <property type="entry name" value="UBIQUITIN CARBOXYL-TERMINAL HYDROLASE"/>
    <property type="match status" value="1"/>
</dbReference>
<dbReference type="PROSITE" id="PS50235">
    <property type="entry name" value="USP_3"/>
    <property type="match status" value="1"/>
</dbReference>
<dbReference type="InterPro" id="IPR056850">
    <property type="entry name" value="ARM_UBP34_24_USP9X_Y"/>
</dbReference>
<organism evidence="5 6">
    <name type="scientific">Blepharisma stoltei</name>
    <dbReference type="NCBI Taxonomy" id="1481888"/>
    <lineage>
        <taxon>Eukaryota</taxon>
        <taxon>Sar</taxon>
        <taxon>Alveolata</taxon>
        <taxon>Ciliophora</taxon>
        <taxon>Postciliodesmatophora</taxon>
        <taxon>Heterotrichea</taxon>
        <taxon>Heterotrichida</taxon>
        <taxon>Blepharismidae</taxon>
        <taxon>Blepharisma</taxon>
    </lineage>
</organism>
<evidence type="ECO:0000259" key="4">
    <source>
        <dbReference type="PROSITE" id="PS50235"/>
    </source>
</evidence>
<evidence type="ECO:0000256" key="2">
    <source>
        <dbReference type="ARBA" id="ARBA00022786"/>
    </source>
</evidence>
<comment type="caution">
    <text evidence="5">The sequence shown here is derived from an EMBL/GenBank/DDBJ whole genome shotgun (WGS) entry which is preliminary data.</text>
</comment>
<proteinExistence type="predicted"/>
<feature type="domain" description="USP" evidence="4">
    <location>
        <begin position="1349"/>
        <end position="1693"/>
    </location>
</feature>
<dbReference type="GO" id="GO:0016579">
    <property type="term" value="P:protein deubiquitination"/>
    <property type="evidence" value="ECO:0007669"/>
    <property type="project" value="InterPro"/>
</dbReference>
<dbReference type="GO" id="GO:0005634">
    <property type="term" value="C:nucleus"/>
    <property type="evidence" value="ECO:0007669"/>
    <property type="project" value="TreeGrafter"/>
</dbReference>
<evidence type="ECO:0000313" key="6">
    <source>
        <dbReference type="Proteomes" id="UP001162131"/>
    </source>
</evidence>
<dbReference type="FunFam" id="3.90.70.10:FF:000022">
    <property type="entry name" value="Ubiquitin carboxyl-terminal hydrolase 24"/>
    <property type="match status" value="1"/>
</dbReference>
<evidence type="ECO:0000256" key="1">
    <source>
        <dbReference type="ARBA" id="ARBA00022670"/>
    </source>
</evidence>
<dbReference type="Gene3D" id="2.30.30.140">
    <property type="match status" value="1"/>
</dbReference>
<dbReference type="Gene3D" id="3.90.70.10">
    <property type="entry name" value="Cysteine proteinases"/>
    <property type="match status" value="1"/>
</dbReference>
<dbReference type="InterPro" id="IPR028889">
    <property type="entry name" value="USP"/>
</dbReference>
<dbReference type="Pfam" id="PF25010">
    <property type="entry name" value="ARM_UBP24_USP9X-Y"/>
    <property type="match status" value="1"/>
</dbReference>
<dbReference type="SUPFAM" id="SSF63748">
    <property type="entry name" value="Tudor/PWWP/MBT"/>
    <property type="match status" value="1"/>
</dbReference>
<dbReference type="InterPro" id="IPR038765">
    <property type="entry name" value="Papain-like_cys_pep_sf"/>
</dbReference>
<accession>A0AAU9JZS4</accession>
<keyword evidence="2" id="KW-0833">Ubl conjugation pathway</keyword>
<evidence type="ECO:0000256" key="3">
    <source>
        <dbReference type="ARBA" id="ARBA00022801"/>
    </source>
</evidence>
<protein>
    <recommendedName>
        <fullName evidence="4">USP domain-containing protein</fullName>
    </recommendedName>
</protein>
<dbReference type="EMBL" id="CAJZBQ010000051">
    <property type="protein sequence ID" value="CAG9330425.1"/>
    <property type="molecule type" value="Genomic_DNA"/>
</dbReference>
<gene>
    <name evidence="5" type="ORF">BSTOLATCC_MIC51015</name>
</gene>
<evidence type="ECO:0000313" key="5">
    <source>
        <dbReference type="EMBL" id="CAG9330425.1"/>
    </source>
</evidence>
<keyword evidence="6" id="KW-1185">Reference proteome</keyword>
<dbReference type="InterPro" id="IPR050164">
    <property type="entry name" value="Peptidase_C19"/>
</dbReference>
<dbReference type="PANTHER" id="PTHR24006:SF827">
    <property type="entry name" value="UBIQUITIN CARBOXYL-TERMINAL HYDROLASE 34"/>
    <property type="match status" value="1"/>
</dbReference>
<sequence>MTDRVLNVPGWCQVNKFIDARDSMNDWCVSKVAEINLESRTVTVTMDGWGAKWNTTYPLKSSKLAPFRKMSKGYTGPKRRAFRDWDFSMAEIQVAQNKVNGLLSENLECENAFETTQFYRGELFILVENLLVFDYSSHREYLSSAVHFFASVINLIVKWLNEAPQLFPYYYQGLAQPDLYLTDNKVALASVWFELLDTLNKLFALESRVSAFYLHFDEVPIGYEACPKTIVKNSNYSDTLLFLINYFAKLGGFEAVLNILKNKDEHSRVPFPFVNSILLYALNQFIDPEFSSDFFTEFTGLIFQRIKIISDTELKDLKHEEILNLLARMGKLSENLDTEALEVNKLNLFLAMLKCSYLEKRIKGLTEINYVLESLEPRINIIDNSKVKVSSDEMQSWILKENIINVLLAERPHVELVKRASPLLKFLARNNVLEEKHLEQLWSSTQGKHDSFIRATYSAIIDITPYLREEHNDFLFERFSQIKLDDYDEQLVNLIKDFTAKAISVASSSAMLKDEENTKWYGIAILESIMLDSSPHGLWKLGTKYLGEVLSMIDCRSLIGEFATKAVHLIRNNDSVPQAIKLLMSLINSLDPRSQKIETKKLEASQGIQDLILSNLTEYMNRAREIGKGIKTEQVVQGRFSHEINIKRRLRLLEFMIHTTDAEVRLSIAHFTTLWSLFVSSDVSGKEIDLFFTWLRQGFKYRSPLTFDLADNLFKNFFLPEETFPSESITLQGYGCFKWLLINLNSHLNAIEATNTGRLRNRNSRDVLGLDKLLSIQLNCQQENISQEALKLVISLLTRYDSELISEAADILNEFTNSLLQKMTSSSVSDTLIKRGLTLIKSLLGDDEDDDSGKSYYIYVREAKSKDYKQLYINQNKNIRHLRKEVAKLYNQPLERTLLHINEKQFGAFEDDIDIKSLKLYWLVADFDSDTTSDFSPHHALSQNQEIAKALFHLLSSTDKSYAELAWNLLISLPVNEKLVEELNKLEKPITELIDISSMHHLLYCLNILLKLSKDIEWGNKFTSAEGTKFLLQIFLMPKEEYRGGKLVVMKEESMIKLLSNLISYDTVLDNLQGFIESLFVSFNLISSAATTPGQLEDSPALFRSIESLIDIISFQSEDLLRNYIIHTPELLRNLLLGCLIKSSDPNFSSSSCALFERIFDKTSIFSEAFLELNQILDLALAEGKTSNEYWDLLAKVINHNTFDSEKEKMTALTQKLINEVNNHPGEKNCNEKDTILCGMIKVLANTWKKTDIVPDPDEHLKLFLSKCLFEVPDKIDRNGITPPKCKHMDTRNQTFDLLLELSQMDESFLGAITSDLAHFHEEPNWRTARRADWNNSPASKEKSLTGYVGLKNLGCTCYMNSLLQQLFMISTFREAILNSPPPKPYEESLLYQLQHIFSGLKHSDKQYINTKGFAKVFKDFEGNPINPMEQMDVDEFFGSFMDKLEDQLKGTEQAKTIKAHFGGLQATEIIGKDCTHRSERIEPFLSIPVEVKTKKSVIEGLESYVAGEMLEGENAYQCDHCDAKVRAIRRVCVKHLPNFLVVALRRFEFDFDTMNRLKLNDYYEFPHELDMEPYTQEGLERIEKEKEKQAGKDVTIPNKKFPDEYYKYSLRGIVIHSGTAESGHYYSYIFDAKQNKWYEFNDNWVREIDPKDIPNDCFGGEEKYSWSSYTSFQTSGIREKYGNGYLLFYERSGIYKSREPDDENIERVDLNVKEAEDLEHYKQVRAQNQKYWRSRHIFGHEYSRFVMGLSKLESPPDKFLIQFLLTILIRTKEKRHELVAISQRVSKVLSENPEMSEWVLEMLSVESVAKELLIHCPVHLVRRYLVGLVKTCLKCVSEEVRVNFFKWQINYLTYAHKKHSKHYAQFLEILKESILRVPNAAQDYGAIDILVAHLLRDTYKCPSPPPFKNSDICLGYDKYMQTENSIKDDSFFADSKGSSNSHLYHTLFIFRAHLSEEKKLHLKQPSTITFILREIDSKLAARSIGKLYAEICHDDLNTTNAYMRALKECYQNAEYYFKAKYLRVFTPFLIHEDSIQKPKIENFLAYMFKTMKSCKYQSEVEQSINYIYKITSKYPVIRQCMVQNTEDLQWLEKWITQYMKVTYSSFKNTSTQTDEHIRPAYQVMLAKCKKLSQGEAPNSPDDWDSDEDLNCKFKIGEEVDVLDQAGQLWVKAKVEANIGELIWLSLKQWSTPDQWVWKDVQSEDLAPAGTKSAQKFNISL</sequence>
<dbReference type="SUPFAM" id="SSF54001">
    <property type="entry name" value="Cysteine proteinases"/>
    <property type="match status" value="1"/>
</dbReference>
<keyword evidence="1" id="KW-0645">Protease</keyword>